<dbReference type="Proteomes" id="UP000829398">
    <property type="component" value="Chromosome 3"/>
</dbReference>
<comment type="caution">
    <text evidence="1">The sequence shown here is derived from an EMBL/GenBank/DDBJ whole genome shotgun (WGS) entry which is preliminary data.</text>
</comment>
<protein>
    <submittedName>
        <fullName evidence="1">Uncharacterized protein</fullName>
    </submittedName>
</protein>
<organism evidence="1 2">
    <name type="scientific">Citrus sinensis</name>
    <name type="common">Sweet orange</name>
    <name type="synonym">Citrus aurantium var. sinensis</name>
    <dbReference type="NCBI Taxonomy" id="2711"/>
    <lineage>
        <taxon>Eukaryota</taxon>
        <taxon>Viridiplantae</taxon>
        <taxon>Streptophyta</taxon>
        <taxon>Embryophyta</taxon>
        <taxon>Tracheophyta</taxon>
        <taxon>Spermatophyta</taxon>
        <taxon>Magnoliopsida</taxon>
        <taxon>eudicotyledons</taxon>
        <taxon>Gunneridae</taxon>
        <taxon>Pentapetalae</taxon>
        <taxon>rosids</taxon>
        <taxon>malvids</taxon>
        <taxon>Sapindales</taxon>
        <taxon>Rutaceae</taxon>
        <taxon>Aurantioideae</taxon>
        <taxon>Citrus</taxon>
    </lineage>
</organism>
<dbReference type="EMBL" id="CM039172">
    <property type="protein sequence ID" value="KAH9781206.1"/>
    <property type="molecule type" value="Genomic_DNA"/>
</dbReference>
<proteinExistence type="predicted"/>
<evidence type="ECO:0000313" key="2">
    <source>
        <dbReference type="Proteomes" id="UP000829398"/>
    </source>
</evidence>
<gene>
    <name evidence="1" type="ORF">KPL71_008367</name>
</gene>
<reference evidence="2" key="1">
    <citation type="journal article" date="2023" name="Hortic. Res.">
        <title>A chromosome-level phased genome enabling allele-level studies in sweet orange: a case study on citrus Huanglongbing tolerance.</title>
        <authorList>
            <person name="Wu B."/>
            <person name="Yu Q."/>
            <person name="Deng Z."/>
            <person name="Duan Y."/>
            <person name="Luo F."/>
            <person name="Gmitter F. Jr."/>
        </authorList>
    </citation>
    <scope>NUCLEOTIDE SEQUENCE [LARGE SCALE GENOMIC DNA]</scope>
    <source>
        <strain evidence="2">cv. Valencia</strain>
    </source>
</reference>
<keyword evidence="2" id="KW-1185">Reference proteome</keyword>
<name>A0ACB8M6K6_CITSI</name>
<sequence>MTGHSKSNSNDDGEVESVQVPTEKTNTKRKNPTQRRPMKKRSETWNHYTVLEDNQYKAKCNYCGKIYQCHPRFDGISNMGTHLKVYETYLNVKQEQDERQQKLAAESGEGNAKRVCAVTVDNASGNDVAIDYVKNQMLMWKNVDALVLRGDYMHVRCCAHILNLIVTRGLKELHDSVVGIRNAVKWNSVYLMLMTALKFREAFKRMAEVDKPYEAYFREEENGKKRWGHLSLKIGNMPKEFAKIEEMVAVMKGLLISLFDAYSGWNSSPPLPSEIFRSGSASGGGSGSSSSPHLIDDMDRQQGYIMEHSDDTLRVARPFLGYAKKVLIQNEGKLVTTEVERYLLDPIEDPSNDKLNVLLWWKVNGSKYSILQKIPRDILAIPVSTMASESTFSIGGRIIGEYRSSLTPTMIETLICTENWLQSKLFATSIYDLNQELKDYIYQMELQEGKLKLVAGKQKLRTHQSVL</sequence>
<accession>A0ACB8M6K6</accession>
<evidence type="ECO:0000313" key="1">
    <source>
        <dbReference type="EMBL" id="KAH9781206.1"/>
    </source>
</evidence>